<dbReference type="HOGENOM" id="CLU_1042519_0_0_1"/>
<dbReference type="EMBL" id="KE504280">
    <property type="protein sequence ID" value="EPS93371.1"/>
    <property type="molecule type" value="Genomic_DNA"/>
</dbReference>
<protein>
    <submittedName>
        <fullName evidence="1">Uncharacterized protein</fullName>
    </submittedName>
</protein>
<accession>S8DII7</accession>
<dbReference type="InParanoid" id="S8DII7"/>
<gene>
    <name evidence="1" type="ORF">FOMPIDRAFT_60893</name>
</gene>
<evidence type="ECO:0000313" key="2">
    <source>
        <dbReference type="Proteomes" id="UP000015241"/>
    </source>
</evidence>
<dbReference type="OrthoDB" id="3252968at2759"/>
<organism evidence="1 2">
    <name type="scientific">Fomitopsis schrenkii</name>
    <name type="common">Brown rot fungus</name>
    <dbReference type="NCBI Taxonomy" id="2126942"/>
    <lineage>
        <taxon>Eukaryota</taxon>
        <taxon>Fungi</taxon>
        <taxon>Dikarya</taxon>
        <taxon>Basidiomycota</taxon>
        <taxon>Agaricomycotina</taxon>
        <taxon>Agaricomycetes</taxon>
        <taxon>Polyporales</taxon>
        <taxon>Fomitopsis</taxon>
    </lineage>
</organism>
<name>S8DII7_FOMSC</name>
<proteinExistence type="predicted"/>
<dbReference type="AlphaFoldDB" id="S8DII7"/>
<keyword evidence="2" id="KW-1185">Reference proteome</keyword>
<reference evidence="1 2" key="1">
    <citation type="journal article" date="2012" name="Science">
        <title>The Paleozoic origin of enzymatic lignin decomposition reconstructed from 31 fungal genomes.</title>
        <authorList>
            <person name="Floudas D."/>
            <person name="Binder M."/>
            <person name="Riley R."/>
            <person name="Barry K."/>
            <person name="Blanchette R.A."/>
            <person name="Henrissat B."/>
            <person name="Martinez A.T."/>
            <person name="Otillar R."/>
            <person name="Spatafora J.W."/>
            <person name="Yadav J.S."/>
            <person name="Aerts A."/>
            <person name="Benoit I."/>
            <person name="Boyd A."/>
            <person name="Carlson A."/>
            <person name="Copeland A."/>
            <person name="Coutinho P.M."/>
            <person name="de Vries R.P."/>
            <person name="Ferreira P."/>
            <person name="Findley K."/>
            <person name="Foster B."/>
            <person name="Gaskell J."/>
            <person name="Glotzer D."/>
            <person name="Gorecki P."/>
            <person name="Heitman J."/>
            <person name="Hesse C."/>
            <person name="Hori C."/>
            <person name="Igarashi K."/>
            <person name="Jurgens J.A."/>
            <person name="Kallen N."/>
            <person name="Kersten P."/>
            <person name="Kohler A."/>
            <person name="Kuees U."/>
            <person name="Kumar T.K.A."/>
            <person name="Kuo A."/>
            <person name="LaButti K."/>
            <person name="Larrondo L.F."/>
            <person name="Lindquist E."/>
            <person name="Ling A."/>
            <person name="Lombard V."/>
            <person name="Lucas S."/>
            <person name="Lundell T."/>
            <person name="Martin R."/>
            <person name="McLaughlin D.J."/>
            <person name="Morgenstern I."/>
            <person name="Morin E."/>
            <person name="Murat C."/>
            <person name="Nagy L.G."/>
            <person name="Nolan M."/>
            <person name="Ohm R.A."/>
            <person name="Patyshakuliyeva A."/>
            <person name="Rokas A."/>
            <person name="Ruiz-Duenas F.J."/>
            <person name="Sabat G."/>
            <person name="Salamov A."/>
            <person name="Samejima M."/>
            <person name="Schmutz J."/>
            <person name="Slot J.C."/>
            <person name="St John F."/>
            <person name="Stenlid J."/>
            <person name="Sun H."/>
            <person name="Sun S."/>
            <person name="Syed K."/>
            <person name="Tsang A."/>
            <person name="Wiebenga A."/>
            <person name="Young D."/>
            <person name="Pisabarro A."/>
            <person name="Eastwood D.C."/>
            <person name="Martin F."/>
            <person name="Cullen D."/>
            <person name="Grigoriev I.V."/>
            <person name="Hibbett D.S."/>
        </authorList>
    </citation>
    <scope>NUCLEOTIDE SEQUENCE</scope>
    <source>
        <strain evidence="2">FP-58527</strain>
    </source>
</reference>
<sequence length="261" mass="29301">MADVEYSHDDFEVVRTDPRFGGFEVLKHKDGSTVRRTQTRNWLLKSHVFKDGQSGAAHPIYTHEGRKWILLSLPEEHYRNSEQTQKLLGKDKHSSREAVGLWQVGSSGWKVYAKTTQLSKIDKDYTRAQVDAHLPVGKPAPAFRQGLVKQGTKPATEGFVLIAQWMDGTNFQKTAASFKSALTREEVPKVKTSDVYRKISHGCDAAKAIGLQDCQGFVKPGNTTQPIRFIDIHTSWNDRTGKYGSSTLADQLVEEIDAWAK</sequence>
<evidence type="ECO:0000313" key="1">
    <source>
        <dbReference type="EMBL" id="EPS93371.1"/>
    </source>
</evidence>
<dbReference type="Proteomes" id="UP000015241">
    <property type="component" value="Unassembled WGS sequence"/>
</dbReference>